<feature type="transmembrane region" description="Helical" evidence="1">
    <location>
        <begin position="21"/>
        <end position="42"/>
    </location>
</feature>
<gene>
    <name evidence="2" type="ORF">G9444_1445</name>
</gene>
<feature type="transmembrane region" description="Helical" evidence="1">
    <location>
        <begin position="140"/>
        <end position="158"/>
    </location>
</feature>
<organism evidence="2 3">
    <name type="scientific">Rhodococcus erythropolis</name>
    <name type="common">Arthrobacter picolinophilus</name>
    <dbReference type="NCBI Taxonomy" id="1833"/>
    <lineage>
        <taxon>Bacteria</taxon>
        <taxon>Bacillati</taxon>
        <taxon>Actinomycetota</taxon>
        <taxon>Actinomycetes</taxon>
        <taxon>Mycobacteriales</taxon>
        <taxon>Nocardiaceae</taxon>
        <taxon>Rhodococcus</taxon>
        <taxon>Rhodococcus erythropolis group</taxon>
    </lineage>
</organism>
<feature type="transmembrane region" description="Helical" evidence="1">
    <location>
        <begin position="48"/>
        <end position="67"/>
    </location>
</feature>
<evidence type="ECO:0000256" key="1">
    <source>
        <dbReference type="SAM" id="Phobius"/>
    </source>
</evidence>
<feature type="transmembrane region" description="Helical" evidence="1">
    <location>
        <begin position="261"/>
        <end position="280"/>
    </location>
</feature>
<feature type="transmembrane region" description="Helical" evidence="1">
    <location>
        <begin position="400"/>
        <end position="433"/>
    </location>
</feature>
<protein>
    <recommendedName>
        <fullName evidence="4">O-antigen ligase family protein</fullName>
    </recommendedName>
</protein>
<dbReference type="AlphaFoldDB" id="A0A6G9CP91"/>
<keyword evidence="1" id="KW-1133">Transmembrane helix</keyword>
<feature type="transmembrane region" description="Helical" evidence="1">
    <location>
        <begin position="105"/>
        <end position="128"/>
    </location>
</feature>
<dbReference type="Proteomes" id="UP000502345">
    <property type="component" value="Chromosome"/>
</dbReference>
<reference evidence="2 3" key="1">
    <citation type="submission" date="2020-03" db="EMBL/GenBank/DDBJ databases">
        <title>Screen low temperature-resistant strains for efficient degradation of petroleum hydrocarbons under the low temperature.</title>
        <authorList>
            <person name="Wang Y."/>
            <person name="Chen J."/>
        </authorList>
    </citation>
    <scope>NUCLEOTIDE SEQUENCE [LARGE SCALE GENOMIC DNA]</scope>
    <source>
        <strain evidence="2 3">KB1</strain>
    </source>
</reference>
<accession>A0A6G9CP91</accession>
<feature type="transmembrane region" description="Helical" evidence="1">
    <location>
        <begin position="191"/>
        <end position="213"/>
    </location>
</feature>
<proteinExistence type="predicted"/>
<name>A0A6G9CP91_RHOER</name>
<dbReference type="InterPro" id="IPR051533">
    <property type="entry name" value="WaaL-like"/>
</dbReference>
<feature type="transmembrane region" description="Helical" evidence="1">
    <location>
        <begin position="79"/>
        <end position="99"/>
    </location>
</feature>
<keyword evidence="1" id="KW-0472">Membrane</keyword>
<sequence>MTGASALRAPSESTNDHSRKMSSASWVGIVAGAAAALTGVSLPGLPSTVNASLPVAALALVIACLASPRGSMVRFRLRALDAFLLLYVTAIALVEYFDVTYSDAAFSLSTILNLVGVLAVYFACRLVVTSANDGLRVLQGVFIAAIPVAVLGISQMLGGRQVSELLVRFTIAPGLQGRLDLGWPLRATSTLGHWTALGGYLAIAIAIGCYLIVEKSGSQLIPKPLVLGVGILFVAQVSTFTFAPILVAIVTMLYTAVQVKIRFIGLLSLVSIGGAAYLLFDEQVGDRLTSQLSSPSKDGLPPWIPETIRYRVGIWNNETVPAILDSPLFGHGANVYNRISTGTAPSTLRWPSPESEWMRTAVASGVVLAVLEVALLVYAVRKVWTASDLPGVTSFRTIGIALVGILVISSFHSHFSSGSVAMMFWMVVAVVLSTQDSLTMSGKNNYGRVS</sequence>
<feature type="transmembrane region" description="Helical" evidence="1">
    <location>
        <begin position="357"/>
        <end position="380"/>
    </location>
</feature>
<dbReference type="EMBL" id="CP050124">
    <property type="protein sequence ID" value="QIP38689.1"/>
    <property type="molecule type" value="Genomic_DNA"/>
</dbReference>
<feature type="transmembrane region" description="Helical" evidence="1">
    <location>
        <begin position="225"/>
        <end position="255"/>
    </location>
</feature>
<evidence type="ECO:0008006" key="4">
    <source>
        <dbReference type="Google" id="ProtNLM"/>
    </source>
</evidence>
<evidence type="ECO:0000313" key="3">
    <source>
        <dbReference type="Proteomes" id="UP000502345"/>
    </source>
</evidence>
<dbReference type="PANTHER" id="PTHR37422:SF13">
    <property type="entry name" value="LIPOPOLYSACCHARIDE BIOSYNTHESIS PROTEIN PA4999-RELATED"/>
    <property type="match status" value="1"/>
</dbReference>
<dbReference type="PANTHER" id="PTHR37422">
    <property type="entry name" value="TEICHURONIC ACID BIOSYNTHESIS PROTEIN TUAE"/>
    <property type="match status" value="1"/>
</dbReference>
<keyword evidence="1" id="KW-0812">Transmembrane</keyword>
<evidence type="ECO:0000313" key="2">
    <source>
        <dbReference type="EMBL" id="QIP38689.1"/>
    </source>
</evidence>